<comment type="caution">
    <text evidence="2">The sequence shown here is derived from an EMBL/GenBank/DDBJ whole genome shotgun (WGS) entry which is preliminary data.</text>
</comment>
<protein>
    <submittedName>
        <fullName evidence="2">Uncharacterized protein</fullName>
    </submittedName>
</protein>
<dbReference type="AlphaFoldDB" id="A0A7J7GBZ6"/>
<feature type="compositionally biased region" description="Basic and acidic residues" evidence="1">
    <location>
        <begin position="180"/>
        <end position="203"/>
    </location>
</feature>
<accession>A0A7J7GBZ6</accession>
<keyword evidence="3" id="KW-1185">Reference proteome</keyword>
<name>A0A7J7GBZ6_CAMSI</name>
<sequence length="299" mass="32681">MADFPPNLDDGELWLPSDIFPLEEVPSKFTRPYYPSDLAHRFAALAFLDRHRNQTQRFGPVRYDSMGSLPTGYLAIDGGFGVGNGLGFHGLNLWVGSRPVYYPHQIINPVQPQVESFMETRARVLLREQNRLLQNRLLENQQRTGLGMRGGGGGFVREYGGTGVFLPRAAVSATTTAAADGRRRQSKETRGEGRGRRGRKEEGGGCDGELAARRLTAGRRNGPIIARSSSSQHCTTVASASGPGSASSSSSSSPTGVRNKKETKVIPHGNPMKMDVVGKQEECHYHLPPDMGLPQDWTY</sequence>
<evidence type="ECO:0000313" key="2">
    <source>
        <dbReference type="EMBL" id="KAF5937815.1"/>
    </source>
</evidence>
<gene>
    <name evidence="2" type="ORF">HYC85_025321</name>
</gene>
<evidence type="ECO:0000313" key="3">
    <source>
        <dbReference type="Proteomes" id="UP000593564"/>
    </source>
</evidence>
<proteinExistence type="predicted"/>
<reference evidence="2 3" key="2">
    <citation type="submission" date="2020-07" db="EMBL/GenBank/DDBJ databases">
        <title>Genome assembly of wild tea tree DASZ reveals pedigree and selection history of tea varieties.</title>
        <authorList>
            <person name="Zhang W."/>
        </authorList>
    </citation>
    <scope>NUCLEOTIDE SEQUENCE [LARGE SCALE GENOMIC DNA]</scope>
    <source>
        <strain evidence="3">cv. G240</strain>
        <tissue evidence="2">Leaf</tissue>
    </source>
</reference>
<feature type="compositionally biased region" description="Low complexity" evidence="1">
    <location>
        <begin position="238"/>
        <end position="254"/>
    </location>
</feature>
<organism evidence="2 3">
    <name type="scientific">Camellia sinensis</name>
    <name type="common">Tea plant</name>
    <name type="synonym">Thea sinensis</name>
    <dbReference type="NCBI Taxonomy" id="4442"/>
    <lineage>
        <taxon>Eukaryota</taxon>
        <taxon>Viridiplantae</taxon>
        <taxon>Streptophyta</taxon>
        <taxon>Embryophyta</taxon>
        <taxon>Tracheophyta</taxon>
        <taxon>Spermatophyta</taxon>
        <taxon>Magnoliopsida</taxon>
        <taxon>eudicotyledons</taxon>
        <taxon>Gunneridae</taxon>
        <taxon>Pentapetalae</taxon>
        <taxon>asterids</taxon>
        <taxon>Ericales</taxon>
        <taxon>Theaceae</taxon>
        <taxon>Camellia</taxon>
    </lineage>
</organism>
<dbReference type="EMBL" id="JACBKZ010000012">
    <property type="protein sequence ID" value="KAF5937815.1"/>
    <property type="molecule type" value="Genomic_DNA"/>
</dbReference>
<feature type="region of interest" description="Disordered" evidence="1">
    <location>
        <begin position="173"/>
        <end position="209"/>
    </location>
</feature>
<dbReference type="Proteomes" id="UP000593564">
    <property type="component" value="Unassembled WGS sequence"/>
</dbReference>
<feature type="region of interest" description="Disordered" evidence="1">
    <location>
        <begin position="224"/>
        <end position="270"/>
    </location>
</feature>
<reference evidence="3" key="1">
    <citation type="journal article" date="2020" name="Nat. Commun.">
        <title>Genome assembly of wild tea tree DASZ reveals pedigree and selection history of tea varieties.</title>
        <authorList>
            <person name="Zhang W."/>
            <person name="Zhang Y."/>
            <person name="Qiu H."/>
            <person name="Guo Y."/>
            <person name="Wan H."/>
            <person name="Zhang X."/>
            <person name="Scossa F."/>
            <person name="Alseekh S."/>
            <person name="Zhang Q."/>
            <person name="Wang P."/>
            <person name="Xu L."/>
            <person name="Schmidt M.H."/>
            <person name="Jia X."/>
            <person name="Li D."/>
            <person name="Zhu A."/>
            <person name="Guo F."/>
            <person name="Chen W."/>
            <person name="Ni D."/>
            <person name="Usadel B."/>
            <person name="Fernie A.R."/>
            <person name="Wen W."/>
        </authorList>
    </citation>
    <scope>NUCLEOTIDE SEQUENCE [LARGE SCALE GENOMIC DNA]</scope>
    <source>
        <strain evidence="3">cv. G240</strain>
    </source>
</reference>
<feature type="compositionally biased region" description="Polar residues" evidence="1">
    <location>
        <begin position="227"/>
        <end position="237"/>
    </location>
</feature>
<evidence type="ECO:0000256" key="1">
    <source>
        <dbReference type="SAM" id="MobiDB-lite"/>
    </source>
</evidence>